<feature type="transmembrane region" description="Helical" evidence="1">
    <location>
        <begin position="68"/>
        <end position="87"/>
    </location>
</feature>
<keyword evidence="1" id="KW-0472">Membrane</keyword>
<sequence>MSHPPPAEPSRQPDAPAGERRLREVDLLLPVAAAICIALSWYVFLDYERAVAVCGAVAPEVAARVGEMRLMMVLLSVGGLGLAGLAARDARRRRRAEDELLVAHAALGRRMARRTDALKNRTKALRESRLRERLAEREAEAAFAAGQVEAAGTYLHHVGNALSAFELELLRLGRALEGAGRLDAAFDALVRAIESGDRAEAGRGAQVLRDAVIGRTFPRLSGCAASLGDLKGRMLGELERHRGEFERRGTPRPYVQAVRLDLELAAILDRMPRAAGSDPVSRDIRPEVVVTVRKQPFLAGLAALLRQALDAATDPVRVRLGQGPDRRAVLTLDGVPAAETGEPAVAAFINFLNENGGAFRHEPGAAGRPPRLVVEIAEPPRGQAPSGSPGLS</sequence>
<dbReference type="eggNOG" id="ENOG503018Z">
    <property type="taxonomic scope" value="Bacteria"/>
</dbReference>
<name>I2PZL2_9BACT</name>
<proteinExistence type="predicted"/>
<dbReference type="OrthoDB" id="5448053at2"/>
<organism evidence="2">
    <name type="scientific">Desulfovibrio sp. U5L</name>
    <dbReference type="NCBI Taxonomy" id="596152"/>
    <lineage>
        <taxon>Bacteria</taxon>
        <taxon>Pseudomonadati</taxon>
        <taxon>Thermodesulfobacteriota</taxon>
        <taxon>Desulfovibrionia</taxon>
        <taxon>Desulfovibrionales</taxon>
        <taxon>Desulfovibrionaceae</taxon>
        <taxon>Desulfovibrio</taxon>
    </lineage>
</organism>
<dbReference type="AlphaFoldDB" id="I2PZL2"/>
<gene>
    <name evidence="2" type="ORF">DesU5LDRAFT_1272</name>
</gene>
<dbReference type="STRING" id="596152.DesU5LDRAFT_1272"/>
<keyword evidence="1" id="KW-0812">Transmembrane</keyword>
<accession>I2PZL2</accession>
<dbReference type="EMBL" id="JH600068">
    <property type="protein sequence ID" value="EIG52968.1"/>
    <property type="molecule type" value="Genomic_DNA"/>
</dbReference>
<feature type="transmembrane region" description="Helical" evidence="1">
    <location>
        <begin position="27"/>
        <end position="44"/>
    </location>
</feature>
<reference evidence="2" key="1">
    <citation type="submission" date="2011-11" db="EMBL/GenBank/DDBJ databases">
        <title>Improved High-Quality Draft sequence of Desulfovibrio sp. U5L.</title>
        <authorList>
            <consortium name="US DOE Joint Genome Institute"/>
            <person name="Lucas S."/>
            <person name="Han J."/>
            <person name="Lapidus A."/>
            <person name="Cheng J.-F."/>
            <person name="Goodwin L."/>
            <person name="Pitluck S."/>
            <person name="Peters L."/>
            <person name="Ovchinnikova G."/>
            <person name="Held B."/>
            <person name="Detter J.C."/>
            <person name="Han C."/>
            <person name="Tapia R."/>
            <person name="Land M."/>
            <person name="Hauser L."/>
            <person name="Kyrpides N."/>
            <person name="Ivanova N."/>
            <person name="Pagani I."/>
            <person name="Gabster J."/>
            <person name="Walker C."/>
            <person name="Stolyar S."/>
            <person name="Stahl D."/>
            <person name="Arkin A."/>
            <person name="Dehal P."/>
            <person name="Hazen T."/>
            <person name="Woyke T."/>
        </authorList>
    </citation>
    <scope>NUCLEOTIDE SEQUENCE [LARGE SCALE GENOMIC DNA]</scope>
    <source>
        <strain evidence="2">U5L</strain>
    </source>
</reference>
<dbReference type="HOGENOM" id="CLU_658455_0_0_7"/>
<protein>
    <submittedName>
        <fullName evidence="2">Uncharacterized protein</fullName>
    </submittedName>
</protein>
<evidence type="ECO:0000256" key="1">
    <source>
        <dbReference type="SAM" id="Phobius"/>
    </source>
</evidence>
<evidence type="ECO:0000313" key="2">
    <source>
        <dbReference type="EMBL" id="EIG52968.1"/>
    </source>
</evidence>
<keyword evidence="1" id="KW-1133">Transmembrane helix</keyword>